<keyword evidence="4" id="KW-0812">Transmembrane</keyword>
<protein>
    <submittedName>
        <fullName evidence="6">AraC family transcriptional regulator</fullName>
    </submittedName>
</protein>
<dbReference type="PROSITE" id="PS01124">
    <property type="entry name" value="HTH_ARAC_FAMILY_2"/>
    <property type="match status" value="1"/>
</dbReference>
<feature type="transmembrane region" description="Helical" evidence="4">
    <location>
        <begin position="71"/>
        <end position="89"/>
    </location>
</feature>
<dbReference type="PANTHER" id="PTHR43280">
    <property type="entry name" value="ARAC-FAMILY TRANSCRIPTIONAL REGULATOR"/>
    <property type="match status" value="1"/>
</dbReference>
<dbReference type="Proteomes" id="UP000256491">
    <property type="component" value="Unassembled WGS sequence"/>
</dbReference>
<evidence type="ECO:0000256" key="4">
    <source>
        <dbReference type="SAM" id="Phobius"/>
    </source>
</evidence>
<evidence type="ECO:0000313" key="6">
    <source>
        <dbReference type="EMBL" id="REC78916.1"/>
    </source>
</evidence>
<gene>
    <name evidence="6" type="ORF">DRF57_01170</name>
</gene>
<accession>A0ABX9IR54</accession>
<feature type="transmembrane region" description="Helical" evidence="4">
    <location>
        <begin position="43"/>
        <end position="59"/>
    </location>
</feature>
<dbReference type="SMART" id="SM00342">
    <property type="entry name" value="HTH_ARAC"/>
    <property type="match status" value="1"/>
</dbReference>
<feature type="transmembrane region" description="Helical" evidence="4">
    <location>
        <begin position="20"/>
        <end position="37"/>
    </location>
</feature>
<reference evidence="6 7" key="1">
    <citation type="journal article" date="2010" name="Syst. Appl. Microbiol.">
        <title>Four new species of Chryseobacterium from the rhizosphere of coastal sand dune plants, Chryseobacterium elymi sp. nov., Chryseobacterium hagamense sp. nov., Chryseobacterium lathyri sp. nov. and Chryseobacterium rhizosphaerae sp. nov.</title>
        <authorList>
            <person name="Cho S.H."/>
            <person name="Lee K.S."/>
            <person name="Shin D.S."/>
            <person name="Han J.H."/>
            <person name="Park K.S."/>
            <person name="Lee C.H."/>
            <person name="Park K.H."/>
            <person name="Kim S.B."/>
        </authorList>
    </citation>
    <scope>NUCLEOTIDE SEQUENCE [LARGE SCALE GENOMIC DNA]</scope>
    <source>
        <strain evidence="6 7">KCTC 22548</strain>
    </source>
</reference>
<name>A0ABX9IR54_9FLAO</name>
<keyword evidence="4" id="KW-1133">Transmembrane helix</keyword>
<dbReference type="EMBL" id="QNUF01000001">
    <property type="protein sequence ID" value="REC78916.1"/>
    <property type="molecule type" value="Genomic_DNA"/>
</dbReference>
<feature type="transmembrane region" description="Helical" evidence="4">
    <location>
        <begin position="158"/>
        <end position="174"/>
    </location>
</feature>
<sequence length="329" mass="38879">MFFTMKMEELKYRFIDQYVILMYIIVLVEIIIKFLTYNNMSEVLYLIVGLVFLSFGYIIMRRRCTADRMILVYIIITPLYLFNIMLGYWKSTISSFVWLFPLPLITYIFFSKKGVLLYSLYLVVIIFACFLINIYFGSHLKKYSPQVGENKQHIVRDLSIYISNLALIILLLTYQTRFNKLKFSTEARLQELPHDLDLKTDKIVVADKIVEKNDIDEEMMERLELSMNEGLFKNQNLNISMVSVRLGVGYMHLSRIIRYKGYANFNSYLNTFRINYVKKLIDEADLQKVTLMYIYTEAGFSSQVTFNRVFKQIEGITPSEYISQVIKKS</sequence>
<evidence type="ECO:0000256" key="2">
    <source>
        <dbReference type="ARBA" id="ARBA00023125"/>
    </source>
</evidence>
<keyword evidence="2" id="KW-0238">DNA-binding</keyword>
<keyword evidence="1" id="KW-0805">Transcription regulation</keyword>
<keyword evidence="7" id="KW-1185">Reference proteome</keyword>
<keyword evidence="4" id="KW-0472">Membrane</keyword>
<evidence type="ECO:0000256" key="1">
    <source>
        <dbReference type="ARBA" id="ARBA00023015"/>
    </source>
</evidence>
<keyword evidence="3" id="KW-0804">Transcription</keyword>
<evidence type="ECO:0000256" key="3">
    <source>
        <dbReference type="ARBA" id="ARBA00023163"/>
    </source>
</evidence>
<dbReference type="Pfam" id="PF12833">
    <property type="entry name" value="HTH_18"/>
    <property type="match status" value="1"/>
</dbReference>
<dbReference type="InterPro" id="IPR009057">
    <property type="entry name" value="Homeodomain-like_sf"/>
</dbReference>
<comment type="caution">
    <text evidence="6">The sequence shown here is derived from an EMBL/GenBank/DDBJ whole genome shotgun (WGS) entry which is preliminary data.</text>
</comment>
<evidence type="ECO:0000259" key="5">
    <source>
        <dbReference type="PROSITE" id="PS01124"/>
    </source>
</evidence>
<feature type="transmembrane region" description="Helical" evidence="4">
    <location>
        <begin position="117"/>
        <end position="138"/>
    </location>
</feature>
<feature type="domain" description="HTH araC/xylS-type" evidence="5">
    <location>
        <begin position="217"/>
        <end position="324"/>
    </location>
</feature>
<proteinExistence type="predicted"/>
<dbReference type="PANTHER" id="PTHR43280:SF29">
    <property type="entry name" value="ARAC-FAMILY TRANSCRIPTIONAL REGULATOR"/>
    <property type="match status" value="1"/>
</dbReference>
<dbReference type="InterPro" id="IPR018060">
    <property type="entry name" value="HTH_AraC"/>
</dbReference>
<organism evidence="6 7">
    <name type="scientific">Chryseobacterium rhizosphaerae</name>
    <dbReference type="NCBI Taxonomy" id="395937"/>
    <lineage>
        <taxon>Bacteria</taxon>
        <taxon>Pseudomonadati</taxon>
        <taxon>Bacteroidota</taxon>
        <taxon>Flavobacteriia</taxon>
        <taxon>Flavobacteriales</taxon>
        <taxon>Weeksellaceae</taxon>
        <taxon>Chryseobacterium group</taxon>
        <taxon>Chryseobacterium</taxon>
    </lineage>
</organism>
<dbReference type="SUPFAM" id="SSF46689">
    <property type="entry name" value="Homeodomain-like"/>
    <property type="match status" value="1"/>
</dbReference>
<evidence type="ECO:0000313" key="7">
    <source>
        <dbReference type="Proteomes" id="UP000256491"/>
    </source>
</evidence>
<dbReference type="Gene3D" id="1.10.10.60">
    <property type="entry name" value="Homeodomain-like"/>
    <property type="match status" value="1"/>
</dbReference>
<feature type="transmembrane region" description="Helical" evidence="4">
    <location>
        <begin position="95"/>
        <end position="110"/>
    </location>
</feature>